<reference evidence="1 3" key="1">
    <citation type="submission" date="2019-10" db="EMBL/GenBank/DDBJ databases">
        <title>Evaluation of single-gene subtyping targets for Pseudomonas.</title>
        <authorList>
            <person name="Reichler S.J."/>
            <person name="Orsi R.H."/>
            <person name="Wiedmann M."/>
            <person name="Martin N.H."/>
            <person name="Murphy S.I."/>
        </authorList>
    </citation>
    <scope>NUCLEOTIDE SEQUENCE</scope>
    <source>
        <strain evidence="2 3">FSL R10-1984</strain>
        <strain evidence="1">FSL R10-2339</strain>
    </source>
</reference>
<gene>
    <name evidence="1" type="ORF">GHN86_17495</name>
    <name evidence="2" type="ORF">GHO29_24670</name>
</gene>
<evidence type="ECO:0000313" key="3">
    <source>
        <dbReference type="Proteomes" id="UP000437970"/>
    </source>
</evidence>
<dbReference type="EMBL" id="WIWC01000033">
    <property type="protein sequence ID" value="MQT81840.1"/>
    <property type="molecule type" value="Genomic_DNA"/>
</dbReference>
<evidence type="ECO:0000313" key="1">
    <source>
        <dbReference type="EMBL" id="MQT81840.1"/>
    </source>
</evidence>
<dbReference type="Proteomes" id="UP000437970">
    <property type="component" value="Unassembled WGS sequence"/>
</dbReference>
<comment type="caution">
    <text evidence="1">The sequence shown here is derived from an EMBL/GenBank/DDBJ whole genome shotgun (WGS) entry which is preliminary data.</text>
</comment>
<dbReference type="EMBL" id="WIVW01000101">
    <property type="protein sequence ID" value="MQU29647.1"/>
    <property type="molecule type" value="Genomic_DNA"/>
</dbReference>
<evidence type="ECO:0000313" key="2">
    <source>
        <dbReference type="EMBL" id="MQU29647.1"/>
    </source>
</evidence>
<accession>A0A6A7Z322</accession>
<dbReference type="RefSeq" id="WP_153383245.1">
    <property type="nucleotide sequence ID" value="NZ_JBITTT010000004.1"/>
</dbReference>
<name>A0A6A7Z322_9PSED</name>
<proteinExistence type="predicted"/>
<dbReference type="AlphaFoldDB" id="A0A6A7Z322"/>
<sequence length="64" mass="7151">MLPLLDGIYTHHKAQNLSWKELQYGLSKLHTNESGVSQYASEALALDPCNKQVELASLSTQEHI</sequence>
<organism evidence="1">
    <name type="scientific">Pseudomonas helleri</name>
    <dbReference type="NCBI Taxonomy" id="1608996"/>
    <lineage>
        <taxon>Bacteria</taxon>
        <taxon>Pseudomonadati</taxon>
        <taxon>Pseudomonadota</taxon>
        <taxon>Gammaproteobacteria</taxon>
        <taxon>Pseudomonadales</taxon>
        <taxon>Pseudomonadaceae</taxon>
        <taxon>Pseudomonas</taxon>
    </lineage>
</organism>
<protein>
    <submittedName>
        <fullName evidence="1">Uncharacterized protein</fullName>
    </submittedName>
</protein>